<dbReference type="PANTHER" id="PTHR33064">
    <property type="entry name" value="POL PROTEIN"/>
    <property type="match status" value="1"/>
</dbReference>
<dbReference type="GO" id="GO:0071897">
    <property type="term" value="P:DNA biosynthetic process"/>
    <property type="evidence" value="ECO:0007669"/>
    <property type="project" value="UniProtKB-ARBA"/>
</dbReference>
<evidence type="ECO:0000313" key="3">
    <source>
        <dbReference type="Proteomes" id="UP000499080"/>
    </source>
</evidence>
<dbReference type="SUPFAM" id="SSF56672">
    <property type="entry name" value="DNA/RNA polymerases"/>
    <property type="match status" value="1"/>
</dbReference>
<feature type="domain" description="Reverse transcriptase" evidence="1">
    <location>
        <begin position="11"/>
        <end position="90"/>
    </location>
</feature>
<comment type="caution">
    <text evidence="2">The sequence shown here is derived from an EMBL/GenBank/DDBJ whole genome shotgun (WGS) entry which is preliminary data.</text>
</comment>
<reference evidence="2 3" key="1">
    <citation type="journal article" date="2019" name="Sci. Rep.">
        <title>Orb-weaving spider Araneus ventricosus genome elucidates the spidroin gene catalogue.</title>
        <authorList>
            <person name="Kono N."/>
            <person name="Nakamura H."/>
            <person name="Ohtoshi R."/>
            <person name="Moran D.A.P."/>
            <person name="Shinohara A."/>
            <person name="Yoshida Y."/>
            <person name="Fujiwara M."/>
            <person name="Mori M."/>
            <person name="Tomita M."/>
            <person name="Arakawa K."/>
        </authorList>
    </citation>
    <scope>NUCLEOTIDE SEQUENCE [LARGE SCALE GENOMIC DNA]</scope>
</reference>
<name>A0A4Y2TT72_ARAVE</name>
<sequence>MQDVLTFTTSFGTFANTRLVFGLKVAASIFQALVDLLIDGLNLSGITGLYAYPDDIVIGAHSFQEMHNKSRSLLDILIKYNLMIFWKKEKNGKYAPFRCGRFEL</sequence>
<accession>A0A4Y2TT72</accession>
<organism evidence="2 3">
    <name type="scientific">Araneus ventricosus</name>
    <name type="common">Orbweaver spider</name>
    <name type="synonym">Epeira ventricosa</name>
    <dbReference type="NCBI Taxonomy" id="182803"/>
    <lineage>
        <taxon>Eukaryota</taxon>
        <taxon>Metazoa</taxon>
        <taxon>Ecdysozoa</taxon>
        <taxon>Arthropoda</taxon>
        <taxon>Chelicerata</taxon>
        <taxon>Arachnida</taxon>
        <taxon>Araneae</taxon>
        <taxon>Araneomorphae</taxon>
        <taxon>Entelegynae</taxon>
        <taxon>Araneoidea</taxon>
        <taxon>Araneidae</taxon>
        <taxon>Araneus</taxon>
    </lineage>
</organism>
<dbReference type="Proteomes" id="UP000499080">
    <property type="component" value="Unassembled WGS sequence"/>
</dbReference>
<dbReference type="InterPro" id="IPR043128">
    <property type="entry name" value="Rev_trsase/Diguanyl_cyclase"/>
</dbReference>
<dbReference type="Gene3D" id="3.10.10.10">
    <property type="entry name" value="HIV Type 1 Reverse Transcriptase, subunit A, domain 1"/>
    <property type="match status" value="1"/>
</dbReference>
<dbReference type="EMBL" id="BGPR01031006">
    <property type="protein sequence ID" value="GBO03835.1"/>
    <property type="molecule type" value="Genomic_DNA"/>
</dbReference>
<keyword evidence="3" id="KW-1185">Reference proteome</keyword>
<dbReference type="InterPro" id="IPR043502">
    <property type="entry name" value="DNA/RNA_pol_sf"/>
</dbReference>
<evidence type="ECO:0000313" key="2">
    <source>
        <dbReference type="EMBL" id="GBO03835.1"/>
    </source>
</evidence>
<dbReference type="InterPro" id="IPR051320">
    <property type="entry name" value="Viral_Replic_Matur_Polypro"/>
</dbReference>
<evidence type="ECO:0000259" key="1">
    <source>
        <dbReference type="Pfam" id="PF00078"/>
    </source>
</evidence>
<gene>
    <name evidence="2" type="ORF">AVEN_106279_1</name>
</gene>
<protein>
    <recommendedName>
        <fullName evidence="1">Reverse transcriptase domain-containing protein</fullName>
    </recommendedName>
</protein>
<dbReference type="AlphaFoldDB" id="A0A4Y2TT72"/>
<dbReference type="OrthoDB" id="6425558at2759"/>
<dbReference type="PANTHER" id="PTHR33064:SF37">
    <property type="entry name" value="RIBONUCLEASE H"/>
    <property type="match status" value="1"/>
</dbReference>
<dbReference type="Pfam" id="PF00078">
    <property type="entry name" value="RVT_1"/>
    <property type="match status" value="1"/>
</dbReference>
<dbReference type="Gene3D" id="3.30.70.270">
    <property type="match status" value="1"/>
</dbReference>
<dbReference type="InterPro" id="IPR000477">
    <property type="entry name" value="RT_dom"/>
</dbReference>
<proteinExistence type="predicted"/>